<keyword evidence="2" id="KW-1185">Reference proteome</keyword>
<evidence type="ECO:0000313" key="2">
    <source>
        <dbReference type="Proteomes" id="UP001153069"/>
    </source>
</evidence>
<comment type="caution">
    <text evidence="1">The sequence shown here is derived from an EMBL/GenBank/DDBJ whole genome shotgun (WGS) entry which is preliminary data.</text>
</comment>
<proteinExistence type="predicted"/>
<reference evidence="1" key="1">
    <citation type="submission" date="2020-06" db="EMBL/GenBank/DDBJ databases">
        <authorList>
            <consortium name="Plant Systems Biology data submission"/>
        </authorList>
    </citation>
    <scope>NUCLEOTIDE SEQUENCE</scope>
    <source>
        <strain evidence="1">D6</strain>
    </source>
</reference>
<accession>A0A9N8D976</accession>
<evidence type="ECO:0000313" key="1">
    <source>
        <dbReference type="EMBL" id="CAB9496250.1"/>
    </source>
</evidence>
<dbReference type="EMBL" id="CAICTM010000003">
    <property type="protein sequence ID" value="CAB9496250.1"/>
    <property type="molecule type" value="Genomic_DNA"/>
</dbReference>
<dbReference type="AlphaFoldDB" id="A0A9N8D976"/>
<protein>
    <submittedName>
        <fullName evidence="1">Uncharacterized protein</fullName>
    </submittedName>
</protein>
<gene>
    <name evidence="1" type="ORF">SEMRO_3_G002250.1</name>
</gene>
<name>A0A9N8D976_9STRA</name>
<dbReference type="Proteomes" id="UP001153069">
    <property type="component" value="Unassembled WGS sequence"/>
</dbReference>
<sequence>MEEGSGGPGNGGGEEDNVVFLGEQGDVEDYLEEKYNDFVTLNEKAQEKWISVERNRDMAPSEVHAICKFVMNACQQINAAFEGVLESLKQSKEELELEREDDGPDTQATLKNWTNGAFIFLFKADAEIHDLGWSVKNREKLKELERKKAPIRDNFALWQRQLEVMQTIALMEETIIKVDTQMDEYRLWFATAYRRLQRSEHQERGRESEEDVYSIVAGDDSDEDETNLEILVARTNRFPGSDYLRRIRRMDRWREATTPLRKKQFFPKWH</sequence>
<organism evidence="1 2">
    <name type="scientific">Seminavis robusta</name>
    <dbReference type="NCBI Taxonomy" id="568900"/>
    <lineage>
        <taxon>Eukaryota</taxon>
        <taxon>Sar</taxon>
        <taxon>Stramenopiles</taxon>
        <taxon>Ochrophyta</taxon>
        <taxon>Bacillariophyta</taxon>
        <taxon>Bacillariophyceae</taxon>
        <taxon>Bacillariophycidae</taxon>
        <taxon>Naviculales</taxon>
        <taxon>Naviculaceae</taxon>
        <taxon>Seminavis</taxon>
    </lineage>
</organism>